<dbReference type="PANTHER" id="PTHR22777:SF32">
    <property type="entry name" value="UPF0053 INNER MEMBRANE PROTEIN YFJD"/>
    <property type="match status" value="1"/>
</dbReference>
<evidence type="ECO:0000313" key="14">
    <source>
        <dbReference type="Proteomes" id="UP000831786"/>
    </source>
</evidence>
<evidence type="ECO:0000256" key="8">
    <source>
        <dbReference type="ARBA" id="ARBA00023136"/>
    </source>
</evidence>
<feature type="compositionally biased region" description="Acidic residues" evidence="10">
    <location>
        <begin position="423"/>
        <end position="432"/>
    </location>
</feature>
<dbReference type="InterPro" id="IPR005170">
    <property type="entry name" value="Transptr-assoc_dom"/>
</dbReference>
<keyword evidence="8 11" id="KW-0472">Membrane</keyword>
<evidence type="ECO:0000256" key="11">
    <source>
        <dbReference type="SAM" id="Phobius"/>
    </source>
</evidence>
<reference evidence="13 14" key="1">
    <citation type="submission" date="2022-04" db="EMBL/GenBank/DDBJ databases">
        <title>Leucobacter sp. isolated from rhizosphere of garlic.</title>
        <authorList>
            <person name="Won M."/>
            <person name="Lee C.-M."/>
            <person name="Woen H.-Y."/>
            <person name="Kwon S.-W."/>
        </authorList>
    </citation>
    <scope>NUCLEOTIDE SEQUENCE [LARGE SCALE GENOMIC DNA]</scope>
    <source>
        <strain evidence="13 14">H21R-40</strain>
    </source>
</reference>
<dbReference type="Pfam" id="PF03471">
    <property type="entry name" value="CorC_HlyC"/>
    <property type="match status" value="1"/>
</dbReference>
<dbReference type="InterPro" id="IPR044751">
    <property type="entry name" value="Ion_transp-like_CBS"/>
</dbReference>
<feature type="domain" description="CBS" evidence="12">
    <location>
        <begin position="276"/>
        <end position="333"/>
    </location>
</feature>
<comment type="subcellular location">
    <subcellularLocation>
        <location evidence="1">Cell membrane</location>
        <topology evidence="1">Multi-pass membrane protein</topology>
    </subcellularLocation>
</comment>
<dbReference type="Gene3D" id="3.10.580.10">
    <property type="entry name" value="CBS-domain"/>
    <property type="match status" value="1"/>
</dbReference>
<evidence type="ECO:0000256" key="7">
    <source>
        <dbReference type="ARBA" id="ARBA00023122"/>
    </source>
</evidence>
<organism evidence="13 14">
    <name type="scientific">Leucobacter allii</name>
    <dbReference type="NCBI Taxonomy" id="2932247"/>
    <lineage>
        <taxon>Bacteria</taxon>
        <taxon>Bacillati</taxon>
        <taxon>Actinomycetota</taxon>
        <taxon>Actinomycetes</taxon>
        <taxon>Micrococcales</taxon>
        <taxon>Microbacteriaceae</taxon>
        <taxon>Leucobacter</taxon>
    </lineage>
</organism>
<keyword evidence="3" id="KW-1003">Cell membrane</keyword>
<keyword evidence="4 11" id="KW-0812">Transmembrane</keyword>
<dbReference type="Pfam" id="PF01595">
    <property type="entry name" value="CNNM"/>
    <property type="match status" value="1"/>
</dbReference>
<gene>
    <name evidence="13" type="ORF">MUN78_07745</name>
</gene>
<accession>A0ABY4FQY8</accession>
<evidence type="ECO:0000256" key="3">
    <source>
        <dbReference type="ARBA" id="ARBA00022475"/>
    </source>
</evidence>
<evidence type="ECO:0000256" key="2">
    <source>
        <dbReference type="ARBA" id="ARBA00006337"/>
    </source>
</evidence>
<keyword evidence="5" id="KW-0677">Repeat</keyword>
<proteinExistence type="inferred from homology"/>
<dbReference type="InterPro" id="IPR000644">
    <property type="entry name" value="CBS_dom"/>
</dbReference>
<dbReference type="Proteomes" id="UP000831786">
    <property type="component" value="Chromosome"/>
</dbReference>
<dbReference type="InterPro" id="IPR002550">
    <property type="entry name" value="CNNM"/>
</dbReference>
<dbReference type="SMART" id="SM00116">
    <property type="entry name" value="CBS"/>
    <property type="match status" value="2"/>
</dbReference>
<dbReference type="EMBL" id="CP095045">
    <property type="protein sequence ID" value="UOQ58703.1"/>
    <property type="molecule type" value="Genomic_DNA"/>
</dbReference>
<dbReference type="PANTHER" id="PTHR22777">
    <property type="entry name" value="HEMOLYSIN-RELATED"/>
    <property type="match status" value="1"/>
</dbReference>
<protein>
    <submittedName>
        <fullName evidence="13">Hemolysin family protein</fullName>
    </submittedName>
</protein>
<feature type="domain" description="CBS" evidence="12">
    <location>
        <begin position="208"/>
        <end position="268"/>
    </location>
</feature>
<evidence type="ECO:0000256" key="4">
    <source>
        <dbReference type="ARBA" id="ARBA00022692"/>
    </source>
</evidence>
<evidence type="ECO:0000256" key="9">
    <source>
        <dbReference type="PROSITE-ProRule" id="PRU00703"/>
    </source>
</evidence>
<name>A0ABY4FQY8_9MICO</name>
<dbReference type="Gene3D" id="3.30.465.10">
    <property type="match status" value="1"/>
</dbReference>
<evidence type="ECO:0000256" key="1">
    <source>
        <dbReference type="ARBA" id="ARBA00004651"/>
    </source>
</evidence>
<sequence>MSGPLIALLLAAAALLLGVGGLLAAVDAALGVRSRAELLALAEESPRTGAAIRAIAEDEAAHASALGFARVFAEVLSAVLITLVLAYTLDQLWLELVLATLVMTATTFVLVGSSPRTVGTHRPDGVIRFAAPTVRLIRVLLGPISIGLQRFGDRVTPGRRAGSARIRDEQQLLSMVDHAAEQSLLEDDDREYIHSLVEFGDTLVREVMVPRIDMITVSSEDSVREALEQLLASRHSRIPVIAGSVDDVAGVAYLRDASGFVLRRPEESETAPVTRIMKPAIFVPELQRADELLRQMQREANHLALVVDEYGGISGLVTLEDLIEELLGEISDEHDREAPEVTPQEDGAFLVSARLSVDELGELYGIELDDDEVDTVGGLVAKLLGRLPEPGDSVSTAGIELVVVDTERRRRRLLTAEARWIGEPDEADEEADAGGSPARGVRAEKEER</sequence>
<dbReference type="InterPro" id="IPR036318">
    <property type="entry name" value="FAD-bd_PCMH-like_sf"/>
</dbReference>
<dbReference type="SMART" id="SM01091">
    <property type="entry name" value="CorC_HlyC"/>
    <property type="match status" value="1"/>
</dbReference>
<feature type="transmembrane region" description="Helical" evidence="11">
    <location>
        <begin position="68"/>
        <end position="89"/>
    </location>
</feature>
<dbReference type="SUPFAM" id="SSF56176">
    <property type="entry name" value="FAD-binding/transporter-associated domain-like"/>
    <property type="match status" value="1"/>
</dbReference>
<feature type="region of interest" description="Disordered" evidence="10">
    <location>
        <begin position="419"/>
        <end position="448"/>
    </location>
</feature>
<evidence type="ECO:0000256" key="10">
    <source>
        <dbReference type="SAM" id="MobiDB-lite"/>
    </source>
</evidence>
<dbReference type="InterPro" id="IPR016169">
    <property type="entry name" value="FAD-bd_PCMH_sub2"/>
</dbReference>
<evidence type="ECO:0000256" key="6">
    <source>
        <dbReference type="ARBA" id="ARBA00022989"/>
    </source>
</evidence>
<keyword evidence="7 9" id="KW-0129">CBS domain</keyword>
<dbReference type="CDD" id="cd04590">
    <property type="entry name" value="CBS_pair_CorC_HlyC_assoc"/>
    <property type="match status" value="1"/>
</dbReference>
<dbReference type="RefSeq" id="WP_244693877.1">
    <property type="nucleotide sequence ID" value="NZ_CP095044.1"/>
</dbReference>
<keyword evidence="14" id="KW-1185">Reference proteome</keyword>
<comment type="similarity">
    <text evidence="2">Belongs to the UPF0053 family.</text>
</comment>
<keyword evidence="6 11" id="KW-1133">Transmembrane helix</keyword>
<dbReference type="InterPro" id="IPR046342">
    <property type="entry name" value="CBS_dom_sf"/>
</dbReference>
<dbReference type="Pfam" id="PF00571">
    <property type="entry name" value="CBS"/>
    <property type="match status" value="2"/>
</dbReference>
<dbReference type="SUPFAM" id="SSF54631">
    <property type="entry name" value="CBS-domain pair"/>
    <property type="match status" value="1"/>
</dbReference>
<feature type="transmembrane region" description="Helical" evidence="11">
    <location>
        <begin position="96"/>
        <end position="113"/>
    </location>
</feature>
<dbReference type="PROSITE" id="PS51371">
    <property type="entry name" value="CBS"/>
    <property type="match status" value="2"/>
</dbReference>
<evidence type="ECO:0000256" key="5">
    <source>
        <dbReference type="ARBA" id="ARBA00022737"/>
    </source>
</evidence>
<evidence type="ECO:0000259" key="12">
    <source>
        <dbReference type="PROSITE" id="PS51371"/>
    </source>
</evidence>
<evidence type="ECO:0000313" key="13">
    <source>
        <dbReference type="EMBL" id="UOQ58703.1"/>
    </source>
</evidence>